<dbReference type="EMBL" id="FQUH01000019">
    <property type="protein sequence ID" value="SHF87393.1"/>
    <property type="molecule type" value="Genomic_DNA"/>
</dbReference>
<accession>A0A1M5F747</accession>
<keyword evidence="2" id="KW-1185">Reference proteome</keyword>
<reference evidence="2" key="1">
    <citation type="submission" date="2016-11" db="EMBL/GenBank/DDBJ databases">
        <authorList>
            <person name="Varghese N."/>
            <person name="Submissions S."/>
        </authorList>
    </citation>
    <scope>NUCLEOTIDE SEQUENCE [LARGE SCALE GENOMIC DNA]</scope>
    <source>
        <strain evidence="2">DSM 21264</strain>
    </source>
</reference>
<name>A0A1M5F747_VIBGA</name>
<proteinExistence type="predicted"/>
<protein>
    <submittedName>
        <fullName evidence="1">Uncharacterized protein</fullName>
    </submittedName>
</protein>
<organism evidence="1 2">
    <name type="scientific">Vibrio gazogenes DSM 21264 = NBRC 103151</name>
    <dbReference type="NCBI Taxonomy" id="1123492"/>
    <lineage>
        <taxon>Bacteria</taxon>
        <taxon>Pseudomonadati</taxon>
        <taxon>Pseudomonadota</taxon>
        <taxon>Gammaproteobacteria</taxon>
        <taxon>Vibrionales</taxon>
        <taxon>Vibrionaceae</taxon>
        <taxon>Vibrio</taxon>
    </lineage>
</organism>
<dbReference type="Proteomes" id="UP000184159">
    <property type="component" value="Unassembled WGS sequence"/>
</dbReference>
<evidence type="ECO:0000313" key="2">
    <source>
        <dbReference type="Proteomes" id="UP000184159"/>
    </source>
</evidence>
<sequence length="92" mass="10262">MARTKYSYRGIDGLKAIAAKYGINPETLRQRIVNQGMSITAAINAGDGRFSQKEAREKRKVNYHLPRQQVGIKHPDLLSQTWKLALGIGAPQ</sequence>
<gene>
    <name evidence="1" type="ORF">SAMN02745781_03377</name>
</gene>
<evidence type="ECO:0000313" key="1">
    <source>
        <dbReference type="EMBL" id="SHF87393.1"/>
    </source>
</evidence>
<dbReference type="RefSeq" id="WP_072961920.1">
    <property type="nucleotide sequence ID" value="NZ_FQUH01000019.1"/>
</dbReference>
<dbReference type="AlphaFoldDB" id="A0A1M5F747"/>